<evidence type="ECO:0000256" key="1">
    <source>
        <dbReference type="ARBA" id="ARBA00007780"/>
    </source>
</evidence>
<dbReference type="GO" id="GO:0046930">
    <property type="term" value="C:pore complex"/>
    <property type="evidence" value="ECO:0007669"/>
    <property type="project" value="UniProtKB-KW"/>
</dbReference>
<dbReference type="InterPro" id="IPR001925">
    <property type="entry name" value="Porin_Euk"/>
</dbReference>
<evidence type="ECO:0000256" key="2">
    <source>
        <dbReference type="ARBA" id="ARBA00023114"/>
    </source>
</evidence>
<dbReference type="GO" id="GO:0008308">
    <property type="term" value="F:voltage-gated monoatomic anion channel activity"/>
    <property type="evidence" value="ECO:0007669"/>
    <property type="project" value="InterPro"/>
</dbReference>
<comment type="caution">
    <text evidence="3">The sequence shown here is derived from an EMBL/GenBank/DDBJ whole genome shotgun (WGS) entry which is preliminary data.</text>
</comment>
<name>A0A8H8DH61_9FUNG</name>
<dbReference type="Proteomes" id="UP000673691">
    <property type="component" value="Unassembled WGS sequence"/>
</dbReference>
<dbReference type="AlphaFoldDB" id="A0A8H8DH61"/>
<dbReference type="InterPro" id="IPR027246">
    <property type="entry name" value="Porin_Euk/Tom40"/>
</dbReference>
<dbReference type="InterPro" id="IPR023614">
    <property type="entry name" value="Porin_dom_sf"/>
</dbReference>
<keyword evidence="4" id="KW-1185">Reference proteome</keyword>
<evidence type="ECO:0000313" key="3">
    <source>
        <dbReference type="EMBL" id="KAG5458031.1"/>
    </source>
</evidence>
<keyword evidence="2" id="KW-0626">Porin</keyword>
<reference evidence="3 4" key="1">
    <citation type="journal article" name="Sci. Rep.">
        <title>Genome-scale phylogenetic analyses confirm Olpidium as the closest living zoosporic fungus to the non-flagellated, terrestrial fungi.</title>
        <authorList>
            <person name="Chang Y."/>
            <person name="Rochon D."/>
            <person name="Sekimoto S."/>
            <person name="Wang Y."/>
            <person name="Chovatia M."/>
            <person name="Sandor L."/>
            <person name="Salamov A."/>
            <person name="Grigoriev I.V."/>
            <person name="Stajich J.E."/>
            <person name="Spatafora J.W."/>
        </authorList>
    </citation>
    <scope>NUCLEOTIDE SEQUENCE [LARGE SCALE GENOMIC DNA]</scope>
    <source>
        <strain evidence="3">S191</strain>
    </source>
</reference>
<keyword evidence="2" id="KW-0812">Transmembrane</keyword>
<dbReference type="GO" id="GO:0015288">
    <property type="term" value="F:porin activity"/>
    <property type="evidence" value="ECO:0007669"/>
    <property type="project" value="UniProtKB-KW"/>
</dbReference>
<organism evidence="3 4">
    <name type="scientific">Olpidium bornovanus</name>
    <dbReference type="NCBI Taxonomy" id="278681"/>
    <lineage>
        <taxon>Eukaryota</taxon>
        <taxon>Fungi</taxon>
        <taxon>Fungi incertae sedis</taxon>
        <taxon>Olpidiomycota</taxon>
        <taxon>Olpidiomycotina</taxon>
        <taxon>Olpidiomycetes</taxon>
        <taxon>Olpidiales</taxon>
        <taxon>Olpidiaceae</taxon>
        <taxon>Olpidium</taxon>
    </lineage>
</organism>
<dbReference type="PRINTS" id="PR00185">
    <property type="entry name" value="EUKARYTPORIN"/>
</dbReference>
<dbReference type="PANTHER" id="PTHR11743:SF70">
    <property type="entry name" value="GH26960P-RELATED"/>
    <property type="match status" value="1"/>
</dbReference>
<evidence type="ECO:0000313" key="4">
    <source>
        <dbReference type="Proteomes" id="UP000673691"/>
    </source>
</evidence>
<dbReference type="Pfam" id="PF01459">
    <property type="entry name" value="Porin_3"/>
    <property type="match status" value="1"/>
</dbReference>
<comment type="similarity">
    <text evidence="1">Belongs to the eukaryotic mitochondrial porin family.</text>
</comment>
<dbReference type="EMBL" id="JAEFCI010009087">
    <property type="protein sequence ID" value="KAG5458031.1"/>
    <property type="molecule type" value="Genomic_DNA"/>
</dbReference>
<dbReference type="Gene3D" id="2.40.160.10">
    <property type="entry name" value="Porin"/>
    <property type="match status" value="1"/>
</dbReference>
<sequence length="200" mass="21406">MATPVPFTDIGKPLADLLGKDYPVGIVKLEAKSTTPSGVEFTATGAKDNKSGQVKGELKTKYTDKKNGITFTESWDTANVLTGEVELVNTLARGLKLAVNASLLPAVGKKNAKVIAEYKQSNVHTRANLDLFKGPTFAGDAVVGHDGFLLGGDIAYDILDGRITRYNAALGYSVPEYSVALHASVFSRFLSYLDMTICED</sequence>
<dbReference type="OrthoDB" id="7827681at2759"/>
<dbReference type="CDD" id="cd07306">
    <property type="entry name" value="Porin3_VDAC"/>
    <property type="match status" value="1"/>
</dbReference>
<accession>A0A8H8DH61</accession>
<keyword evidence="2" id="KW-0406">Ion transport</keyword>
<gene>
    <name evidence="3" type="ORF">BJ554DRAFT_1830</name>
</gene>
<proteinExistence type="inferred from homology"/>
<protein>
    <submittedName>
        <fullName evidence="3">Eukaryotic porin/Tom40</fullName>
    </submittedName>
</protein>
<dbReference type="GO" id="GO:0005741">
    <property type="term" value="C:mitochondrial outer membrane"/>
    <property type="evidence" value="ECO:0007669"/>
    <property type="project" value="InterPro"/>
</dbReference>
<keyword evidence="2" id="KW-0813">Transport</keyword>
<dbReference type="PANTHER" id="PTHR11743">
    <property type="entry name" value="VOLTAGE-DEPENDENT ANION-SELECTIVE CHANNEL"/>
    <property type="match status" value="1"/>
</dbReference>